<dbReference type="SUPFAM" id="SSF81383">
    <property type="entry name" value="F-box domain"/>
    <property type="match status" value="1"/>
</dbReference>
<dbReference type="InterPro" id="IPR032675">
    <property type="entry name" value="LRR_dom_sf"/>
</dbReference>
<dbReference type="GO" id="GO:0031146">
    <property type="term" value="P:SCF-dependent proteasomal ubiquitin-dependent protein catabolic process"/>
    <property type="evidence" value="ECO:0007669"/>
    <property type="project" value="TreeGrafter"/>
</dbReference>
<dbReference type="STRING" id="1353952.A0A165IMM5"/>
<dbReference type="InterPro" id="IPR057207">
    <property type="entry name" value="FBXL15_LRR"/>
</dbReference>
<feature type="non-terminal residue" evidence="4">
    <location>
        <position position="558"/>
    </location>
</feature>
<evidence type="ECO:0000313" key="5">
    <source>
        <dbReference type="Proteomes" id="UP000076842"/>
    </source>
</evidence>
<dbReference type="EMBL" id="KV423928">
    <property type="protein sequence ID" value="KZT60773.1"/>
    <property type="molecule type" value="Genomic_DNA"/>
</dbReference>
<reference evidence="4 5" key="1">
    <citation type="journal article" date="2016" name="Mol. Biol. Evol.">
        <title>Comparative Genomics of Early-Diverging Mushroom-Forming Fungi Provides Insights into the Origins of Lignocellulose Decay Capabilities.</title>
        <authorList>
            <person name="Nagy L.G."/>
            <person name="Riley R."/>
            <person name="Tritt A."/>
            <person name="Adam C."/>
            <person name="Daum C."/>
            <person name="Floudas D."/>
            <person name="Sun H."/>
            <person name="Yadav J.S."/>
            <person name="Pangilinan J."/>
            <person name="Larsson K.H."/>
            <person name="Matsuura K."/>
            <person name="Barry K."/>
            <person name="Labutti K."/>
            <person name="Kuo R."/>
            <person name="Ohm R.A."/>
            <person name="Bhattacharya S.S."/>
            <person name="Shirouzu T."/>
            <person name="Yoshinaga Y."/>
            <person name="Martin F.M."/>
            <person name="Grigoriev I.V."/>
            <person name="Hibbett D.S."/>
        </authorList>
    </citation>
    <scope>NUCLEOTIDE SEQUENCE [LARGE SCALE GENOMIC DNA]</scope>
    <source>
        <strain evidence="4 5">HHB12733</strain>
    </source>
</reference>
<dbReference type="InterPro" id="IPR006553">
    <property type="entry name" value="Leu-rich_rpt_Cys-con_subtyp"/>
</dbReference>
<name>A0A165IMM5_9BASI</name>
<keyword evidence="5" id="KW-1185">Reference proteome</keyword>
<accession>A0A165IMM5</accession>
<dbReference type="InterPro" id="IPR036047">
    <property type="entry name" value="F-box-like_dom_sf"/>
</dbReference>
<dbReference type="SUPFAM" id="SSF52047">
    <property type="entry name" value="RNI-like"/>
    <property type="match status" value="2"/>
</dbReference>
<feature type="compositionally biased region" description="Pro residues" evidence="1">
    <location>
        <begin position="1"/>
        <end position="10"/>
    </location>
</feature>
<proteinExistence type="predicted"/>
<dbReference type="Pfam" id="PF25372">
    <property type="entry name" value="DUF7885"/>
    <property type="match status" value="1"/>
</dbReference>
<dbReference type="AlphaFoldDB" id="A0A165IMM5"/>
<dbReference type="InParanoid" id="A0A165IMM5"/>
<dbReference type="InterPro" id="IPR001810">
    <property type="entry name" value="F-box_dom"/>
</dbReference>
<feature type="region of interest" description="Disordered" evidence="1">
    <location>
        <begin position="1"/>
        <end position="31"/>
    </location>
</feature>
<dbReference type="GO" id="GO:0019005">
    <property type="term" value="C:SCF ubiquitin ligase complex"/>
    <property type="evidence" value="ECO:0007669"/>
    <property type="project" value="TreeGrafter"/>
</dbReference>
<feature type="domain" description="F-box" evidence="2">
    <location>
        <begin position="70"/>
        <end position="114"/>
    </location>
</feature>
<evidence type="ECO:0000259" key="2">
    <source>
        <dbReference type="Pfam" id="PF12937"/>
    </source>
</evidence>
<dbReference type="SMART" id="SM00367">
    <property type="entry name" value="LRR_CC"/>
    <property type="match status" value="10"/>
</dbReference>
<dbReference type="FunCoup" id="A0A165IMM5">
    <property type="interactions" value="384"/>
</dbReference>
<evidence type="ECO:0000256" key="1">
    <source>
        <dbReference type="SAM" id="MobiDB-lite"/>
    </source>
</evidence>
<evidence type="ECO:0000259" key="3">
    <source>
        <dbReference type="Pfam" id="PF25372"/>
    </source>
</evidence>
<dbReference type="Gene3D" id="3.80.10.10">
    <property type="entry name" value="Ribonuclease Inhibitor"/>
    <property type="match status" value="3"/>
</dbReference>
<feature type="domain" description="F-box/LRR-repeat protein 15-like leucin rich repeat" evidence="3">
    <location>
        <begin position="159"/>
        <end position="320"/>
    </location>
</feature>
<organism evidence="4 5">
    <name type="scientific">Calocera cornea HHB12733</name>
    <dbReference type="NCBI Taxonomy" id="1353952"/>
    <lineage>
        <taxon>Eukaryota</taxon>
        <taxon>Fungi</taxon>
        <taxon>Dikarya</taxon>
        <taxon>Basidiomycota</taxon>
        <taxon>Agaricomycotina</taxon>
        <taxon>Dacrymycetes</taxon>
        <taxon>Dacrymycetales</taxon>
        <taxon>Dacrymycetaceae</taxon>
        <taxon>Calocera</taxon>
    </lineage>
</organism>
<dbReference type="Proteomes" id="UP000076842">
    <property type="component" value="Unassembled WGS sequence"/>
</dbReference>
<dbReference type="Pfam" id="PF12937">
    <property type="entry name" value="F-box-like"/>
    <property type="match status" value="1"/>
</dbReference>
<evidence type="ECO:0000313" key="4">
    <source>
        <dbReference type="EMBL" id="KZT60773.1"/>
    </source>
</evidence>
<dbReference type="PANTHER" id="PTHR13318">
    <property type="entry name" value="PARTNER OF PAIRED, ISOFORM B-RELATED"/>
    <property type="match status" value="1"/>
</dbReference>
<dbReference type="OrthoDB" id="10257471at2759"/>
<protein>
    <submittedName>
        <fullName evidence="4">RNI-like protein</fullName>
    </submittedName>
</protein>
<gene>
    <name evidence="4" type="ORF">CALCODRAFT_428921</name>
</gene>
<sequence>MSLRPPPSPTRSPSLTSQSDDDEEDIPDLVLPARTAQAPAPWDGDAASLSSALQRTSTLTPGVRPLPLANTLPHELLIHILKFVPSHTDLHASLLVSRQWCQCTVELLWHKPVFTKVSALFKLISVLSLARPDATSPLTFPYPVFLRRLNFALLGPDCTDSIFARLSLCTRLERLTLANCTALTSRALATILPQLRQLVALDCTNVHDLDDTALTAIAAACTRLQGVNLSNCAKLTDDGILALATHARLLRRVKLCGLTEVDDRAFAALALGCPLLIEMDLNGCVGVQDSAPRALFLHARQLRELRLAGCLQLSDNAFPLKPLPSPAPIGAAFQRSLNPATYALPQGAVYDHLRMLDLTSCASLTDDALDRIVSNAPRIRNLVLAKCISLSADCVEPIGRLGKHLHYLHLGHVAQLTDRSIRALAAACTRLRYIDLACCALLTDMSVFELAQLPKLRRIGLVRVTNLTDNALFALGDRHHTLERIHLSYCEGISVQAVHFLLQRLTRLTHLSLTGVPAFRRPELQQFCRSPPKEFNETQQRTFCVYSGKGVNDLRKYL</sequence>